<name>A0A538TLU1_UNCEI</name>
<dbReference type="Gene3D" id="2.60.40.4070">
    <property type="match status" value="1"/>
</dbReference>
<sequence>MTRLHRYLLTVVAAAIAALTLAAPRSARAGISEAAVEDSLVASGFRYFWYQANPANGLIRDRSTLSSPCSIAATGFGLTAICIGADRGYVTRADAAARVLTTLQTFWNLPQGNATTGTIGYHGFFYHFLHMSDGLRQWEWDPELSSIDTALLLAGILDAKEFFNRADDTEYQIRTLADQIYQRVDWPFLQRSTNQAMMHGWKPDGGAGTFLPYDWVGYSEAMIIYILAMGSPTHPIANFSTAWNTWTSGYNWSTQYGQTYVVFPPLFGHQYSHCWIDFRNVQDAYMAARGLTYFENSRRATYAQRAYAMANPMGRVGYSATLWGLTASDDPCVGYQAHGAPPTQNDNGTITPTAPISSIPFAPEICVPVAQNLYDNYKTQMWGPYGFKDAMNLTYGAGTCPNALAPWYDADVLGIDQGPIVIMIENYLTQKVWNRFTIIPAIQLGLQRAGFNGLVGVPWSDETVQALDLRPASPNPFHDATALSYQLPRRARVTVAVFDVAGREVARLVDSLQEAGPHRVTFRGKGLSSGVYRARLEAEGRVVERNIVHLR</sequence>
<proteinExistence type="predicted"/>
<dbReference type="Proteomes" id="UP000316609">
    <property type="component" value="Unassembled WGS sequence"/>
</dbReference>
<feature type="signal peptide" evidence="1">
    <location>
        <begin position="1"/>
        <end position="29"/>
    </location>
</feature>
<feature type="chain" id="PRO_5021782206" evidence="1">
    <location>
        <begin position="30"/>
        <end position="551"/>
    </location>
</feature>
<evidence type="ECO:0000313" key="4">
    <source>
        <dbReference type="Proteomes" id="UP000316609"/>
    </source>
</evidence>
<dbReference type="Pfam" id="PF10091">
    <property type="entry name" value="Glycoamylase"/>
    <property type="match status" value="1"/>
</dbReference>
<dbReference type="InterPro" id="IPR019282">
    <property type="entry name" value="Glycoamylase-like_cons_dom"/>
</dbReference>
<evidence type="ECO:0000313" key="3">
    <source>
        <dbReference type="EMBL" id="TMQ64565.1"/>
    </source>
</evidence>
<reference evidence="3 4" key="1">
    <citation type="journal article" date="2019" name="Nat. Microbiol.">
        <title>Mediterranean grassland soil C-N compound turnover is dependent on rainfall and depth, and is mediated by genomically divergent microorganisms.</title>
        <authorList>
            <person name="Diamond S."/>
            <person name="Andeer P.F."/>
            <person name="Li Z."/>
            <person name="Crits-Christoph A."/>
            <person name="Burstein D."/>
            <person name="Anantharaman K."/>
            <person name="Lane K.R."/>
            <person name="Thomas B.C."/>
            <person name="Pan C."/>
            <person name="Northen T.R."/>
            <person name="Banfield J.F."/>
        </authorList>
    </citation>
    <scope>NUCLEOTIDE SEQUENCE [LARGE SCALE GENOMIC DNA]</scope>
    <source>
        <strain evidence="3">WS_8</strain>
    </source>
</reference>
<gene>
    <name evidence="3" type="ORF">E6K78_08895</name>
</gene>
<protein>
    <submittedName>
        <fullName evidence="3">Tat pathway signal protein</fullName>
    </submittedName>
</protein>
<organism evidence="3 4">
    <name type="scientific">Eiseniibacteriota bacterium</name>
    <dbReference type="NCBI Taxonomy" id="2212470"/>
    <lineage>
        <taxon>Bacteria</taxon>
        <taxon>Candidatus Eiseniibacteriota</taxon>
    </lineage>
</organism>
<dbReference type="AlphaFoldDB" id="A0A538TLU1"/>
<comment type="caution">
    <text evidence="3">The sequence shown here is derived from an EMBL/GenBank/DDBJ whole genome shotgun (WGS) entry which is preliminary data.</text>
</comment>
<evidence type="ECO:0000259" key="2">
    <source>
        <dbReference type="Pfam" id="PF10091"/>
    </source>
</evidence>
<dbReference type="EMBL" id="VBOY01000083">
    <property type="protein sequence ID" value="TMQ64565.1"/>
    <property type="molecule type" value="Genomic_DNA"/>
</dbReference>
<dbReference type="Gene3D" id="1.50.10.140">
    <property type="match status" value="1"/>
</dbReference>
<keyword evidence="1" id="KW-0732">Signal</keyword>
<feature type="domain" description="Glycoamylase-like" evidence="2">
    <location>
        <begin position="212"/>
        <end position="437"/>
    </location>
</feature>
<accession>A0A538TLU1</accession>
<evidence type="ECO:0000256" key="1">
    <source>
        <dbReference type="SAM" id="SignalP"/>
    </source>
</evidence>